<dbReference type="PANTHER" id="PTHR39184:SF1">
    <property type="entry name" value="PBSX PHAGE TERMINASE LARGE SUBUNIT"/>
    <property type="match status" value="1"/>
</dbReference>
<dbReference type="InterPro" id="IPR006437">
    <property type="entry name" value="Phage_terminase_lsu"/>
</dbReference>
<comment type="caution">
    <text evidence="2">The sequence shown here is derived from an EMBL/GenBank/DDBJ whole genome shotgun (WGS) entry which is preliminary data.</text>
</comment>
<dbReference type="NCBIfam" id="TIGR01547">
    <property type="entry name" value="phage_term_2"/>
    <property type="match status" value="1"/>
</dbReference>
<dbReference type="InterPro" id="IPR052380">
    <property type="entry name" value="Viral_DNA_packaging_terminase"/>
</dbReference>
<dbReference type="InterPro" id="IPR027417">
    <property type="entry name" value="P-loop_NTPase"/>
</dbReference>
<dbReference type="EMBL" id="BJUI01000016">
    <property type="protein sequence ID" value="GEK42271.1"/>
    <property type="molecule type" value="Genomic_DNA"/>
</dbReference>
<proteinExistence type="predicted"/>
<dbReference type="GeneID" id="29933865"/>
<feature type="domain" description="Phage terminase large subunit N-terminal" evidence="1">
    <location>
        <begin position="128"/>
        <end position="206"/>
    </location>
</feature>
<dbReference type="Pfam" id="PF04466">
    <property type="entry name" value="Terminase_3"/>
    <property type="match status" value="1"/>
</dbReference>
<dbReference type="AlphaFoldDB" id="A0A510WUH8"/>
<evidence type="ECO:0000313" key="2">
    <source>
        <dbReference type="EMBL" id="GEK42271.1"/>
    </source>
</evidence>
<organism evidence="2 3">
    <name type="scientific">Ligilactobacillus aviarius</name>
    <dbReference type="NCBI Taxonomy" id="1606"/>
    <lineage>
        <taxon>Bacteria</taxon>
        <taxon>Bacillati</taxon>
        <taxon>Bacillota</taxon>
        <taxon>Bacilli</taxon>
        <taxon>Lactobacillales</taxon>
        <taxon>Lactobacillaceae</taxon>
        <taxon>Ligilactobacillus</taxon>
    </lineage>
</organism>
<sequence>MSLNDLYTPKQIEILKTVRSRPWHILINHGAVRTGKTVLDNDLFLMALIRVRKLADEEGEREPKYILAGVSSKTITNNVLSELRNRYGLNFKFDRQGDFTLFGVKVVLAYTGSISGLGRIRGMTAYGAYVNEASLAVKEVFAEIVNRCSKPNAQIICDTNPDSPEHWLKKDYIDKAGTEKGKDILEFKFELDDNTFLPDDYREHIKNDTPSGMLYDRNINGLWVAGEGMVYPDFDRKTMSISEQEMKELHFDRIVCGVDWGWEHWGSIVVVGIDDGQDVEHSNYYVIREYAHQHYDINDWVSVAKDIVSEFGNVPFYCDSARPEHVARFVNEGLNAINANKSIMPGIETVAKAMKQGRFKIDYEHAPRFREEIFTYVWNEQTGMPNKQMDDTQDAIRYAIYSDLQVQEQRNQSNINDRLAALKNFGF</sequence>
<dbReference type="PANTHER" id="PTHR39184">
    <property type="match status" value="1"/>
</dbReference>
<evidence type="ECO:0000313" key="3">
    <source>
        <dbReference type="Proteomes" id="UP000321722"/>
    </source>
</evidence>
<dbReference type="Gene3D" id="3.30.420.280">
    <property type="match status" value="1"/>
</dbReference>
<dbReference type="Proteomes" id="UP000321722">
    <property type="component" value="Unassembled WGS sequence"/>
</dbReference>
<dbReference type="RefSeq" id="WP_057827522.1">
    <property type="nucleotide sequence ID" value="NZ_BAAACL010000017.1"/>
</dbReference>
<accession>A0A510WUH8</accession>
<gene>
    <name evidence="2" type="ORF">LAV01_11030</name>
</gene>
<protein>
    <recommendedName>
        <fullName evidence="1">Phage terminase large subunit N-terminal domain-containing protein</fullName>
    </recommendedName>
</protein>
<name>A0A510WUH8_9LACO</name>
<reference evidence="2 3" key="1">
    <citation type="submission" date="2019-07" db="EMBL/GenBank/DDBJ databases">
        <title>Whole genome shotgun sequence of Lactobacillus aviarius subsp. aviarius NBRC 102162.</title>
        <authorList>
            <person name="Hosoyama A."/>
            <person name="Uohara A."/>
            <person name="Ohji S."/>
            <person name="Ichikawa N."/>
        </authorList>
    </citation>
    <scope>NUCLEOTIDE SEQUENCE [LARGE SCALE GENOMIC DNA]</scope>
    <source>
        <strain evidence="2 3">NBRC 102162</strain>
    </source>
</reference>
<dbReference type="Gene3D" id="3.40.50.300">
    <property type="entry name" value="P-loop containing nucleotide triphosphate hydrolases"/>
    <property type="match status" value="1"/>
</dbReference>
<dbReference type="InterPro" id="IPR035412">
    <property type="entry name" value="Terminase_L_N"/>
</dbReference>
<evidence type="ECO:0000259" key="1">
    <source>
        <dbReference type="Pfam" id="PF04466"/>
    </source>
</evidence>
<keyword evidence="3" id="KW-1185">Reference proteome</keyword>